<dbReference type="GO" id="GO:0015159">
    <property type="term" value="F:polysaccharide transmembrane transporter activity"/>
    <property type="evidence" value="ECO:0007669"/>
    <property type="project" value="InterPro"/>
</dbReference>
<evidence type="ECO:0000313" key="18">
    <source>
        <dbReference type="Proteomes" id="UP000266313"/>
    </source>
</evidence>
<dbReference type="InterPro" id="IPR049712">
    <property type="entry name" value="Poly_export"/>
</dbReference>
<evidence type="ECO:0000256" key="11">
    <source>
        <dbReference type="ARBA" id="ARBA00023136"/>
    </source>
</evidence>
<dbReference type="PANTHER" id="PTHR33619:SF3">
    <property type="entry name" value="POLYSACCHARIDE EXPORT PROTEIN GFCE-RELATED"/>
    <property type="match status" value="1"/>
</dbReference>
<evidence type="ECO:0000256" key="8">
    <source>
        <dbReference type="ARBA" id="ARBA00023047"/>
    </source>
</evidence>
<evidence type="ECO:0000256" key="14">
    <source>
        <dbReference type="ARBA" id="ARBA00023288"/>
    </source>
</evidence>
<evidence type="ECO:0000259" key="16">
    <source>
        <dbReference type="Pfam" id="PF22461"/>
    </source>
</evidence>
<comment type="subcellular location">
    <subcellularLocation>
        <location evidence="1">Cell outer membrane</location>
        <topology evidence="1">Multi-pass membrane protein</topology>
    </subcellularLocation>
</comment>
<keyword evidence="7" id="KW-0732">Signal</keyword>
<keyword evidence="11" id="KW-0472">Membrane</keyword>
<dbReference type="GO" id="GO:0015288">
    <property type="term" value="F:porin activity"/>
    <property type="evidence" value="ECO:0007669"/>
    <property type="project" value="UniProtKB-KW"/>
</dbReference>
<sequence>MDEARALIESSYSQRFSDLPKPDEKTYLISIGDNLSVRFPYQSELDTHTIVRPDGRISLPLIKTHSCEGKSIDQLASELEYLYRPLLSDPVVVVDVTAPASSAVHTKDGRKLLPLPGMDEVYVSLQNVVPPKIYIAGEVGHPGIVNYSWPMTALQAIAAAGGHTNKAEMRNVVILRKNIGNQATYIVRNLEADLEGLSTNDMYLQPFDVMVIPKTDIAKLQDIMDQYIYNIVPALRNGSIGFSFIKPLGVYRQDVKQSTSFIPTP</sequence>
<dbReference type="GO" id="GO:0006811">
    <property type="term" value="P:monoatomic ion transport"/>
    <property type="evidence" value="ECO:0007669"/>
    <property type="project" value="UniProtKB-KW"/>
</dbReference>
<dbReference type="KEGG" id="mmai:sS8_0785"/>
<dbReference type="GO" id="GO:0009279">
    <property type="term" value="C:cell outer membrane"/>
    <property type="evidence" value="ECO:0007669"/>
    <property type="project" value="UniProtKB-SubCell"/>
</dbReference>
<dbReference type="PANTHER" id="PTHR33619">
    <property type="entry name" value="POLYSACCHARIDE EXPORT PROTEIN GFCE-RELATED"/>
    <property type="match status" value="1"/>
</dbReference>
<evidence type="ECO:0000259" key="15">
    <source>
        <dbReference type="Pfam" id="PF02563"/>
    </source>
</evidence>
<organism evidence="17 18">
    <name type="scientific">Methylocaldum marinum</name>
    <dbReference type="NCBI Taxonomy" id="1432792"/>
    <lineage>
        <taxon>Bacteria</taxon>
        <taxon>Pseudomonadati</taxon>
        <taxon>Pseudomonadota</taxon>
        <taxon>Gammaproteobacteria</taxon>
        <taxon>Methylococcales</taxon>
        <taxon>Methylococcaceae</taxon>
        <taxon>Methylocaldum</taxon>
    </lineage>
</organism>
<evidence type="ECO:0000256" key="5">
    <source>
        <dbReference type="ARBA" id="ARBA00022597"/>
    </source>
</evidence>
<comment type="similarity">
    <text evidence="2">Belongs to the BexD/CtrA/VexA family.</text>
</comment>
<dbReference type="InterPro" id="IPR054765">
    <property type="entry name" value="SLBB_dom"/>
</dbReference>
<evidence type="ECO:0000256" key="3">
    <source>
        <dbReference type="ARBA" id="ARBA00022448"/>
    </source>
</evidence>
<name>A0A250KLZ9_9GAMM</name>
<dbReference type="GO" id="GO:0046930">
    <property type="term" value="C:pore complex"/>
    <property type="evidence" value="ECO:0007669"/>
    <property type="project" value="UniProtKB-KW"/>
</dbReference>
<keyword evidence="5" id="KW-0762">Sugar transport</keyword>
<dbReference type="Pfam" id="PF02563">
    <property type="entry name" value="Poly_export"/>
    <property type="match status" value="1"/>
</dbReference>
<evidence type="ECO:0000256" key="7">
    <source>
        <dbReference type="ARBA" id="ARBA00022729"/>
    </source>
</evidence>
<dbReference type="Gene3D" id="3.30.1950.10">
    <property type="entry name" value="wza like domain"/>
    <property type="match status" value="1"/>
</dbReference>
<gene>
    <name evidence="17" type="ORF">sS8_0785</name>
</gene>
<keyword evidence="9" id="KW-0406">Ion transport</keyword>
<accession>A0A250KLZ9</accession>
<keyword evidence="12" id="KW-0564">Palmitate</keyword>
<dbReference type="EMBL" id="AP017928">
    <property type="protein sequence ID" value="BBA32750.1"/>
    <property type="molecule type" value="Genomic_DNA"/>
</dbReference>
<reference evidence="17 18" key="1">
    <citation type="submission" date="2016-12" db="EMBL/GenBank/DDBJ databases">
        <title>Genome sequencing of Methylocaldum marinum.</title>
        <authorList>
            <person name="Takeuchi M."/>
            <person name="Kamagata Y."/>
            <person name="Hiraoka S."/>
            <person name="Oshima K."/>
            <person name="Hattori M."/>
            <person name="Iwasaki W."/>
        </authorList>
    </citation>
    <scope>NUCLEOTIDE SEQUENCE [LARGE SCALE GENOMIC DNA]</scope>
    <source>
        <strain evidence="17 18">S8</strain>
    </source>
</reference>
<evidence type="ECO:0000256" key="9">
    <source>
        <dbReference type="ARBA" id="ARBA00023065"/>
    </source>
</evidence>
<keyword evidence="18" id="KW-1185">Reference proteome</keyword>
<keyword evidence="13" id="KW-0998">Cell outer membrane</keyword>
<evidence type="ECO:0000256" key="4">
    <source>
        <dbReference type="ARBA" id="ARBA00022452"/>
    </source>
</evidence>
<evidence type="ECO:0000256" key="2">
    <source>
        <dbReference type="ARBA" id="ARBA00009450"/>
    </source>
</evidence>
<dbReference type="Proteomes" id="UP000266313">
    <property type="component" value="Chromosome"/>
</dbReference>
<evidence type="ECO:0000256" key="6">
    <source>
        <dbReference type="ARBA" id="ARBA00022692"/>
    </source>
</evidence>
<protein>
    <submittedName>
        <fullName evidence="17">Polysaccharide export protein</fullName>
    </submittedName>
</protein>
<keyword evidence="3" id="KW-0813">Transport</keyword>
<keyword evidence="8" id="KW-0625">Polysaccharide transport</keyword>
<proteinExistence type="inferred from homology"/>
<feature type="domain" description="Polysaccharide export protein N-terminal" evidence="15">
    <location>
        <begin position="22"/>
        <end position="96"/>
    </location>
</feature>
<evidence type="ECO:0000256" key="12">
    <source>
        <dbReference type="ARBA" id="ARBA00023139"/>
    </source>
</evidence>
<evidence type="ECO:0000256" key="13">
    <source>
        <dbReference type="ARBA" id="ARBA00023237"/>
    </source>
</evidence>
<dbReference type="InterPro" id="IPR003715">
    <property type="entry name" value="Poly_export_N"/>
</dbReference>
<keyword evidence="6" id="KW-0812">Transmembrane</keyword>
<evidence type="ECO:0000256" key="1">
    <source>
        <dbReference type="ARBA" id="ARBA00004571"/>
    </source>
</evidence>
<evidence type="ECO:0000256" key="10">
    <source>
        <dbReference type="ARBA" id="ARBA00023114"/>
    </source>
</evidence>
<keyword evidence="14" id="KW-0449">Lipoprotein</keyword>
<dbReference type="AlphaFoldDB" id="A0A250KLZ9"/>
<dbReference type="Gene3D" id="3.10.560.10">
    <property type="entry name" value="Outer membrane lipoprotein wza domain like"/>
    <property type="match status" value="1"/>
</dbReference>
<keyword evidence="10" id="KW-0626">Porin</keyword>
<keyword evidence="4" id="KW-1134">Transmembrane beta strand</keyword>
<feature type="domain" description="SLBB" evidence="16">
    <location>
        <begin position="132"/>
        <end position="211"/>
    </location>
</feature>
<dbReference type="Pfam" id="PF22461">
    <property type="entry name" value="SLBB_2"/>
    <property type="match status" value="1"/>
</dbReference>
<evidence type="ECO:0000313" key="17">
    <source>
        <dbReference type="EMBL" id="BBA32750.1"/>
    </source>
</evidence>